<dbReference type="PANTHER" id="PTHR12126:SF11">
    <property type="entry name" value="NADH DEHYDROGENASE [UBIQUINONE] 1 ALPHA SUBCOMPLEX SUBUNIT 9, MITOCHONDRIAL"/>
    <property type="match status" value="1"/>
</dbReference>
<name>A0ABT3X436_9BACL</name>
<dbReference type="InterPro" id="IPR016040">
    <property type="entry name" value="NAD(P)-bd_dom"/>
</dbReference>
<organism evidence="2 3">
    <name type="scientific">Tumebacillus lacus</name>
    <dbReference type="NCBI Taxonomy" id="2995335"/>
    <lineage>
        <taxon>Bacteria</taxon>
        <taxon>Bacillati</taxon>
        <taxon>Bacillota</taxon>
        <taxon>Bacilli</taxon>
        <taxon>Bacillales</taxon>
        <taxon>Alicyclobacillaceae</taxon>
        <taxon>Tumebacillus</taxon>
    </lineage>
</organism>
<dbReference type="PANTHER" id="PTHR12126">
    <property type="entry name" value="NADH-UBIQUINONE OXIDOREDUCTASE 39 KDA SUBUNIT-RELATED"/>
    <property type="match status" value="1"/>
</dbReference>
<dbReference type="EMBL" id="JAPMLT010000005">
    <property type="protein sequence ID" value="MCX7570592.1"/>
    <property type="molecule type" value="Genomic_DNA"/>
</dbReference>
<evidence type="ECO:0000313" key="2">
    <source>
        <dbReference type="EMBL" id="MCX7570592.1"/>
    </source>
</evidence>
<proteinExistence type="predicted"/>
<keyword evidence="3" id="KW-1185">Reference proteome</keyword>
<evidence type="ECO:0000259" key="1">
    <source>
        <dbReference type="Pfam" id="PF13460"/>
    </source>
</evidence>
<reference evidence="2 3" key="1">
    <citation type="submission" date="2022-11" db="EMBL/GenBank/DDBJ databases">
        <title>Study of microbial diversity in lake waters.</title>
        <authorList>
            <person name="Zhang J."/>
        </authorList>
    </citation>
    <scope>NUCLEOTIDE SEQUENCE [LARGE SCALE GENOMIC DNA]</scope>
    <source>
        <strain evidence="2 3">DT12</strain>
    </source>
</reference>
<protein>
    <submittedName>
        <fullName evidence="2">Complex I NDUFA9 subunit family protein</fullName>
    </submittedName>
</protein>
<evidence type="ECO:0000313" key="3">
    <source>
        <dbReference type="Proteomes" id="UP001208017"/>
    </source>
</evidence>
<feature type="domain" description="NAD(P)-binding" evidence="1">
    <location>
        <begin position="7"/>
        <end position="152"/>
    </location>
</feature>
<dbReference type="Proteomes" id="UP001208017">
    <property type="component" value="Unassembled WGS sequence"/>
</dbReference>
<dbReference type="InterPro" id="IPR051207">
    <property type="entry name" value="ComplexI_NDUFA9_subunit"/>
</dbReference>
<dbReference type="Gene3D" id="3.40.50.720">
    <property type="entry name" value="NAD(P)-binding Rossmann-like Domain"/>
    <property type="match status" value="1"/>
</dbReference>
<accession>A0ABT3X436</accession>
<dbReference type="CDD" id="cd05271">
    <property type="entry name" value="NDUFA9_like_SDR_a"/>
    <property type="match status" value="1"/>
</dbReference>
<comment type="caution">
    <text evidence="2">The sequence shown here is derived from an EMBL/GenBank/DDBJ whole genome shotgun (WGS) entry which is preliminary data.</text>
</comment>
<dbReference type="InterPro" id="IPR036291">
    <property type="entry name" value="NAD(P)-bd_dom_sf"/>
</dbReference>
<dbReference type="Pfam" id="PF13460">
    <property type="entry name" value="NAD_binding_10"/>
    <property type="match status" value="1"/>
</dbReference>
<sequence>MKILLTGATGFVGHGILERLLEAGHEVRCLLRKNSALPEKWMATGRVELAHGDILDTATLPKAMAGTDAVIHLVGIIREHRGKGVTFERVHVQGTKNMVNVAKSVGVPRFVHMSALGARPDAVSMYHKTKWEAEEYVRNSGLNWTVFRPSVIFGPGDEFVNMLADVLRKTPVFPIFGSGRYSLQPVARENVAAGFVKALELPETIGRAYEVGGPEPIPYRQMLQRIARAIGKKGVVTVPVPVFLVKPVVKMMEGFPFFPLTTAQLTMLLEGNTCDPLPYSLAFDVALQPFDEGIRDYL</sequence>
<dbReference type="SUPFAM" id="SSF51735">
    <property type="entry name" value="NAD(P)-binding Rossmann-fold domains"/>
    <property type="match status" value="1"/>
</dbReference>
<gene>
    <name evidence="2" type="ORF">OS242_11515</name>
</gene>
<dbReference type="RefSeq" id="WP_267151842.1">
    <property type="nucleotide sequence ID" value="NZ_JAPMLT010000005.1"/>
</dbReference>